<protein>
    <submittedName>
        <fullName evidence="2">Uncharacterized protein</fullName>
    </submittedName>
</protein>
<feature type="compositionally biased region" description="Basic residues" evidence="1">
    <location>
        <begin position="190"/>
        <end position="201"/>
    </location>
</feature>
<comment type="caution">
    <text evidence="2">The sequence shown here is derived from an EMBL/GenBank/DDBJ whole genome shotgun (WGS) entry which is preliminary data.</text>
</comment>
<reference evidence="2 3" key="1">
    <citation type="journal article" date="2015" name="Plant Cell">
        <title>Oil accumulation by the oleaginous diatom Fistulifera solaris as revealed by the genome and transcriptome.</title>
        <authorList>
            <person name="Tanaka T."/>
            <person name="Maeda Y."/>
            <person name="Veluchamy A."/>
            <person name="Tanaka M."/>
            <person name="Abida H."/>
            <person name="Marechal E."/>
            <person name="Bowler C."/>
            <person name="Muto M."/>
            <person name="Sunaga Y."/>
            <person name="Tanaka M."/>
            <person name="Yoshino T."/>
            <person name="Taniguchi T."/>
            <person name="Fukuda Y."/>
            <person name="Nemoto M."/>
            <person name="Matsumoto M."/>
            <person name="Wong P.S."/>
            <person name="Aburatani S."/>
            <person name="Fujibuchi W."/>
        </authorList>
    </citation>
    <scope>NUCLEOTIDE SEQUENCE [LARGE SCALE GENOMIC DNA]</scope>
    <source>
        <strain evidence="2 3">JPCC DA0580</strain>
    </source>
</reference>
<dbReference type="OrthoDB" id="47383at2759"/>
<organism evidence="2 3">
    <name type="scientific">Fistulifera solaris</name>
    <name type="common">Oleaginous diatom</name>
    <dbReference type="NCBI Taxonomy" id="1519565"/>
    <lineage>
        <taxon>Eukaryota</taxon>
        <taxon>Sar</taxon>
        <taxon>Stramenopiles</taxon>
        <taxon>Ochrophyta</taxon>
        <taxon>Bacillariophyta</taxon>
        <taxon>Bacillariophyceae</taxon>
        <taxon>Bacillariophycidae</taxon>
        <taxon>Naviculales</taxon>
        <taxon>Naviculaceae</taxon>
        <taxon>Fistulifera</taxon>
    </lineage>
</organism>
<dbReference type="Proteomes" id="UP000198406">
    <property type="component" value="Unassembled WGS sequence"/>
</dbReference>
<dbReference type="InParanoid" id="A0A1Z5JJL6"/>
<evidence type="ECO:0000256" key="1">
    <source>
        <dbReference type="SAM" id="MobiDB-lite"/>
    </source>
</evidence>
<feature type="compositionally biased region" description="Basic residues" evidence="1">
    <location>
        <begin position="217"/>
        <end position="227"/>
    </location>
</feature>
<dbReference type="EMBL" id="BDSP01000075">
    <property type="protein sequence ID" value="GAX14116.1"/>
    <property type="molecule type" value="Genomic_DNA"/>
</dbReference>
<evidence type="ECO:0000313" key="3">
    <source>
        <dbReference type="Proteomes" id="UP000198406"/>
    </source>
</evidence>
<accession>A0A1Z5JJL6</accession>
<proteinExistence type="predicted"/>
<gene>
    <name evidence="2" type="ORF">FisN_8Hh048</name>
</gene>
<name>A0A1Z5JJL6_FISSO</name>
<sequence>MPPRSLSDRSPVCVTHFDETFLESSSQSSSFDVKGSNNKKAYKSLAFAQENEVFEIPHINDFTDEDVAATWYDAEEYAEIKADYQCVIFMMESGERIDDDEEHTTRGLEYRTQQGAWSRYENKRDAYNAVLDEQDRHWKKDIDDPEALRRVYVEQVAKCQRAAEQRAAQDEVDMREILRADAFREEQQVRRKASKIKPKLVKMKDGSDSSSAVRKSSLSKKSKRDSV</sequence>
<keyword evidence="3" id="KW-1185">Reference proteome</keyword>
<dbReference type="AlphaFoldDB" id="A0A1Z5JJL6"/>
<feature type="region of interest" description="Disordered" evidence="1">
    <location>
        <begin position="186"/>
        <end position="227"/>
    </location>
</feature>
<evidence type="ECO:0000313" key="2">
    <source>
        <dbReference type="EMBL" id="GAX14116.1"/>
    </source>
</evidence>